<accession>A0ACB9G0Y1</accession>
<keyword evidence="2" id="KW-1185">Reference proteome</keyword>
<dbReference type="EMBL" id="CM042032">
    <property type="protein sequence ID" value="KAI3776718.1"/>
    <property type="molecule type" value="Genomic_DNA"/>
</dbReference>
<comment type="caution">
    <text evidence="1">The sequence shown here is derived from an EMBL/GenBank/DDBJ whole genome shotgun (WGS) entry which is preliminary data.</text>
</comment>
<sequence>MGKKGWFYAMKKAVSPSFSKIKRGKRSHKSKSNPKNSWHGNQMNLDTCSSPKEAALASPFHPYHPINETEFKLPENEQIKHVDSITYTTTVSEDAASHAEVNDSITYDATIAEDTTYPAPAEVTFTTSNSCFIGKTREEINAIKIQTAYRGYKARRGFRSLRAMWRLNLWIQGQAVKRQSASTLARIQTMGRVQSQVRARRTRMAQVNETLQRQLAQKREKVLDKTKKEAFNLSPKSKEQVEAMLKSKKEAAERREKALAYAFSRQIYYVLYLNQQAWRNSQKPATPAVVDPNHLEWRWSWSNQWDAIRPWETGTTSNKECVGDMVRRQSPPSSPPSKGLSSG</sequence>
<evidence type="ECO:0000313" key="2">
    <source>
        <dbReference type="Proteomes" id="UP001056120"/>
    </source>
</evidence>
<evidence type="ECO:0000313" key="1">
    <source>
        <dbReference type="EMBL" id="KAI3776718.1"/>
    </source>
</evidence>
<reference evidence="2" key="1">
    <citation type="journal article" date="2022" name="Mol. Ecol. Resour.">
        <title>The genomes of chicory, endive, great burdock and yacon provide insights into Asteraceae palaeo-polyploidization history and plant inulin production.</title>
        <authorList>
            <person name="Fan W."/>
            <person name="Wang S."/>
            <person name="Wang H."/>
            <person name="Wang A."/>
            <person name="Jiang F."/>
            <person name="Liu H."/>
            <person name="Zhao H."/>
            <person name="Xu D."/>
            <person name="Zhang Y."/>
        </authorList>
    </citation>
    <scope>NUCLEOTIDE SEQUENCE [LARGE SCALE GENOMIC DNA]</scope>
    <source>
        <strain evidence="2">cv. Yunnan</strain>
    </source>
</reference>
<gene>
    <name evidence="1" type="ORF">L1987_46506</name>
</gene>
<name>A0ACB9G0Y1_9ASTR</name>
<reference evidence="1 2" key="2">
    <citation type="journal article" date="2022" name="Mol. Ecol. Resour.">
        <title>The genomes of chicory, endive, great burdock and yacon provide insights into Asteraceae paleo-polyploidization history and plant inulin production.</title>
        <authorList>
            <person name="Fan W."/>
            <person name="Wang S."/>
            <person name="Wang H."/>
            <person name="Wang A."/>
            <person name="Jiang F."/>
            <person name="Liu H."/>
            <person name="Zhao H."/>
            <person name="Xu D."/>
            <person name="Zhang Y."/>
        </authorList>
    </citation>
    <scope>NUCLEOTIDE SEQUENCE [LARGE SCALE GENOMIC DNA]</scope>
    <source>
        <strain evidence="2">cv. Yunnan</strain>
        <tissue evidence="1">Leaves</tissue>
    </source>
</reference>
<organism evidence="1 2">
    <name type="scientific">Smallanthus sonchifolius</name>
    <dbReference type="NCBI Taxonomy" id="185202"/>
    <lineage>
        <taxon>Eukaryota</taxon>
        <taxon>Viridiplantae</taxon>
        <taxon>Streptophyta</taxon>
        <taxon>Embryophyta</taxon>
        <taxon>Tracheophyta</taxon>
        <taxon>Spermatophyta</taxon>
        <taxon>Magnoliopsida</taxon>
        <taxon>eudicotyledons</taxon>
        <taxon>Gunneridae</taxon>
        <taxon>Pentapetalae</taxon>
        <taxon>asterids</taxon>
        <taxon>campanulids</taxon>
        <taxon>Asterales</taxon>
        <taxon>Asteraceae</taxon>
        <taxon>Asteroideae</taxon>
        <taxon>Heliantheae alliance</taxon>
        <taxon>Millerieae</taxon>
        <taxon>Smallanthus</taxon>
    </lineage>
</organism>
<protein>
    <submittedName>
        <fullName evidence="1">Uncharacterized protein</fullName>
    </submittedName>
</protein>
<proteinExistence type="predicted"/>
<dbReference type="Proteomes" id="UP001056120">
    <property type="component" value="Linkage Group LG15"/>
</dbReference>